<feature type="region of interest" description="Disordered" evidence="1">
    <location>
        <begin position="1"/>
        <end position="124"/>
    </location>
</feature>
<dbReference type="Gramene" id="TKV98647">
    <property type="protein sequence ID" value="TKV98647"/>
    <property type="gene ID" value="SEVIR_9G573500v2"/>
</dbReference>
<protein>
    <submittedName>
        <fullName evidence="2">Uncharacterized protein</fullName>
    </submittedName>
</protein>
<feature type="compositionally biased region" description="Basic residues" evidence="1">
    <location>
        <begin position="1"/>
        <end position="11"/>
    </location>
</feature>
<proteinExistence type="predicted"/>
<evidence type="ECO:0000313" key="2">
    <source>
        <dbReference type="EMBL" id="TKV98647.1"/>
    </source>
</evidence>
<evidence type="ECO:0000313" key="3">
    <source>
        <dbReference type="Proteomes" id="UP000298652"/>
    </source>
</evidence>
<name>A0A4U6T9M4_SETVI</name>
<feature type="compositionally biased region" description="Basic and acidic residues" evidence="1">
    <location>
        <begin position="203"/>
        <end position="221"/>
    </location>
</feature>
<accession>A0A4U6T9M4</accession>
<feature type="compositionally biased region" description="Low complexity" evidence="1">
    <location>
        <begin position="91"/>
        <end position="114"/>
    </location>
</feature>
<sequence>MRHRPRIHRLRSLLPEQRAGFRTALPSKSQQGPRARRTAMADGRAGGGADEGGEEARKRAGGANQGSFGEYLDRDYPNIGHSPATPPPPGHAASAGPTASADRAASAPSSLGAGPAVGGAIGPILPVGEARSRRCVMREHVSTVGSGAGPVEEESSPRGGGSDPGEEGDFAGARRERSLVARPPPPGGGGRATRGTEAGAAREGGEKSERRGRERGRKEESGDGAGNFRRHIASTLERKQQTIKLQRQALEGAAAASPGGVAGLVSNPRPGRTCGRRRPSWRQPVPGSPQAAAPWPEAGRRKARRRHKNNLRRNLRLIRDLATLRGPTIEGKRVGTKELTERTVVKVDGLKRRRFGA</sequence>
<reference evidence="2" key="1">
    <citation type="submission" date="2019-03" db="EMBL/GenBank/DDBJ databases">
        <title>WGS assembly of Setaria viridis.</title>
        <authorList>
            <person name="Huang P."/>
            <person name="Jenkins J."/>
            <person name="Grimwood J."/>
            <person name="Barry K."/>
            <person name="Healey A."/>
            <person name="Mamidi S."/>
            <person name="Sreedasyam A."/>
            <person name="Shu S."/>
            <person name="Feldman M."/>
            <person name="Wu J."/>
            <person name="Yu Y."/>
            <person name="Chen C."/>
            <person name="Johnson J."/>
            <person name="Rokhsar D."/>
            <person name="Baxter I."/>
            <person name="Schmutz J."/>
            <person name="Brutnell T."/>
            <person name="Kellogg E."/>
        </authorList>
    </citation>
    <scope>NUCLEOTIDE SEQUENCE [LARGE SCALE GENOMIC DNA]</scope>
</reference>
<dbReference type="Proteomes" id="UP000298652">
    <property type="component" value="Chromosome 9"/>
</dbReference>
<gene>
    <name evidence="2" type="ORF">SEVIR_9G573500v2</name>
</gene>
<evidence type="ECO:0000256" key="1">
    <source>
        <dbReference type="SAM" id="MobiDB-lite"/>
    </source>
</evidence>
<feature type="region of interest" description="Disordered" evidence="1">
    <location>
        <begin position="136"/>
        <end position="306"/>
    </location>
</feature>
<dbReference type="AlphaFoldDB" id="A0A4U6T9M4"/>
<dbReference type="EMBL" id="CM016560">
    <property type="protein sequence ID" value="TKV98647.1"/>
    <property type="molecule type" value="Genomic_DNA"/>
</dbReference>
<organism evidence="2 3">
    <name type="scientific">Setaria viridis</name>
    <name type="common">Green bristlegrass</name>
    <name type="synonym">Setaria italica subsp. viridis</name>
    <dbReference type="NCBI Taxonomy" id="4556"/>
    <lineage>
        <taxon>Eukaryota</taxon>
        <taxon>Viridiplantae</taxon>
        <taxon>Streptophyta</taxon>
        <taxon>Embryophyta</taxon>
        <taxon>Tracheophyta</taxon>
        <taxon>Spermatophyta</taxon>
        <taxon>Magnoliopsida</taxon>
        <taxon>Liliopsida</taxon>
        <taxon>Poales</taxon>
        <taxon>Poaceae</taxon>
        <taxon>PACMAD clade</taxon>
        <taxon>Panicoideae</taxon>
        <taxon>Panicodae</taxon>
        <taxon>Paniceae</taxon>
        <taxon>Cenchrinae</taxon>
        <taxon>Setaria</taxon>
    </lineage>
</organism>
<keyword evidence="3" id="KW-1185">Reference proteome</keyword>